<comment type="similarity">
    <text evidence="1">In the C-terminal section; belongs to the class-I pyridoxal-phosphate-dependent aminotransferase family.</text>
</comment>
<accession>A0A1H6DR71</accession>
<dbReference type="InterPro" id="IPR036390">
    <property type="entry name" value="WH_DNA-bd_sf"/>
</dbReference>
<reference evidence="9" key="1">
    <citation type="submission" date="2016-10" db="EMBL/GenBank/DDBJ databases">
        <authorList>
            <person name="Varghese N."/>
            <person name="Submissions S."/>
        </authorList>
    </citation>
    <scope>NUCLEOTIDE SEQUENCE [LARGE SCALE GENOMIC DNA]</scope>
    <source>
        <strain evidence="9">DSM 43163</strain>
    </source>
</reference>
<dbReference type="Pfam" id="PF00392">
    <property type="entry name" value="GntR"/>
    <property type="match status" value="1"/>
</dbReference>
<dbReference type="EMBL" id="FNVO01000020">
    <property type="protein sequence ID" value="SEG87193.1"/>
    <property type="molecule type" value="Genomic_DNA"/>
</dbReference>
<keyword evidence="4" id="KW-0238">DNA-binding</keyword>
<evidence type="ECO:0000313" key="8">
    <source>
        <dbReference type="EMBL" id="SEG87193.1"/>
    </source>
</evidence>
<dbReference type="InterPro" id="IPR036388">
    <property type="entry name" value="WH-like_DNA-bd_sf"/>
</dbReference>
<sequence length="477" mass="50896">MPKDWSGSGLDLHLELDPAAGRRAGLERALRDAIRTGRLGPGTVLPSTRALARELGMARGTVSAAYDQLVAEGYLISRPGSGTSVAEVPDAAPGASAAETGTDPPRYDLRPGRPDLTTFPAAAWLRATRRVLAAMPAGAHALGDPRGRVELRTALAGYLGRARGVLAAPDRIVITNGYAQALNLLAQVLIESGVTAIAMEEPGHPYYRAIVQRTGLNVLPLPVDHLGARTDLLTGEGFGQAGAVVVTPAHQYPTGVILHPRRRHELTVWARTTGGLIVEDDYDGEFRYDRRPVGAVQGMAPEHVVHVGTASKVLAPAVRLAWTVLPGRLVERVAEAKLYADAQTESLGQLILADLIAGHGYDRHVRAGRLRYRRRRDLLVSRLRQRAPHVRVDGVAAGLHALVGLPPAGPGEQDVLERAAAHRLALQPLADHWLRPGDHPQGFVVGYSTPPEADYPAALDALCAALGGARFTHAPRR</sequence>
<dbReference type="Pfam" id="PF00155">
    <property type="entry name" value="Aminotran_1_2"/>
    <property type="match status" value="1"/>
</dbReference>
<proteinExistence type="inferred from homology"/>
<dbReference type="InterPro" id="IPR000524">
    <property type="entry name" value="Tscrpt_reg_HTH_GntR"/>
</dbReference>
<dbReference type="PANTHER" id="PTHR46577:SF1">
    <property type="entry name" value="HTH-TYPE TRANSCRIPTIONAL REGULATORY PROTEIN GABR"/>
    <property type="match status" value="1"/>
</dbReference>
<dbReference type="InterPro" id="IPR015421">
    <property type="entry name" value="PyrdxlP-dep_Trfase_major"/>
</dbReference>
<dbReference type="GO" id="GO:0003677">
    <property type="term" value="F:DNA binding"/>
    <property type="evidence" value="ECO:0007669"/>
    <property type="project" value="UniProtKB-KW"/>
</dbReference>
<dbReference type="Gene3D" id="3.40.640.10">
    <property type="entry name" value="Type I PLP-dependent aspartate aminotransferase-like (Major domain)"/>
    <property type="match status" value="1"/>
</dbReference>
<gene>
    <name evidence="8" type="ORF">SAMN04489712_12085</name>
</gene>
<dbReference type="RefSeq" id="WP_103943124.1">
    <property type="nucleotide sequence ID" value="NZ_FNVO01000020.1"/>
</dbReference>
<feature type="region of interest" description="Disordered" evidence="6">
    <location>
        <begin position="82"/>
        <end position="113"/>
    </location>
</feature>
<keyword evidence="2" id="KW-0663">Pyridoxal phosphate</keyword>
<dbReference type="CDD" id="cd07377">
    <property type="entry name" value="WHTH_GntR"/>
    <property type="match status" value="1"/>
</dbReference>
<dbReference type="SMART" id="SM00345">
    <property type="entry name" value="HTH_GNTR"/>
    <property type="match status" value="1"/>
</dbReference>
<dbReference type="GO" id="GO:0030170">
    <property type="term" value="F:pyridoxal phosphate binding"/>
    <property type="evidence" value="ECO:0007669"/>
    <property type="project" value="InterPro"/>
</dbReference>
<dbReference type="OrthoDB" id="5415143at2"/>
<evidence type="ECO:0000256" key="6">
    <source>
        <dbReference type="SAM" id="MobiDB-lite"/>
    </source>
</evidence>
<dbReference type="SUPFAM" id="SSF53383">
    <property type="entry name" value="PLP-dependent transferases"/>
    <property type="match status" value="1"/>
</dbReference>
<evidence type="ECO:0000256" key="5">
    <source>
        <dbReference type="ARBA" id="ARBA00023163"/>
    </source>
</evidence>
<dbReference type="PROSITE" id="PS50949">
    <property type="entry name" value="HTH_GNTR"/>
    <property type="match status" value="1"/>
</dbReference>
<keyword evidence="9" id="KW-1185">Reference proteome</keyword>
<keyword evidence="3" id="KW-0805">Transcription regulation</keyword>
<dbReference type="Proteomes" id="UP000236723">
    <property type="component" value="Unassembled WGS sequence"/>
</dbReference>
<organism evidence="8 9">
    <name type="scientific">Thermomonospora echinospora</name>
    <dbReference type="NCBI Taxonomy" id="1992"/>
    <lineage>
        <taxon>Bacteria</taxon>
        <taxon>Bacillati</taxon>
        <taxon>Actinomycetota</taxon>
        <taxon>Actinomycetes</taxon>
        <taxon>Streptosporangiales</taxon>
        <taxon>Thermomonosporaceae</taxon>
        <taxon>Thermomonospora</taxon>
    </lineage>
</organism>
<dbReference type="PANTHER" id="PTHR46577">
    <property type="entry name" value="HTH-TYPE TRANSCRIPTIONAL REGULATORY PROTEIN GABR"/>
    <property type="match status" value="1"/>
</dbReference>
<evidence type="ECO:0000256" key="2">
    <source>
        <dbReference type="ARBA" id="ARBA00022898"/>
    </source>
</evidence>
<evidence type="ECO:0000256" key="3">
    <source>
        <dbReference type="ARBA" id="ARBA00023015"/>
    </source>
</evidence>
<evidence type="ECO:0000256" key="1">
    <source>
        <dbReference type="ARBA" id="ARBA00005384"/>
    </source>
</evidence>
<dbReference type="PRINTS" id="PR00035">
    <property type="entry name" value="HTHGNTR"/>
</dbReference>
<dbReference type="SUPFAM" id="SSF46785">
    <property type="entry name" value="Winged helix' DNA-binding domain"/>
    <property type="match status" value="1"/>
</dbReference>
<dbReference type="InterPro" id="IPR051446">
    <property type="entry name" value="HTH_trans_reg/aminotransferase"/>
</dbReference>
<name>A0A1H6DR71_9ACTN</name>
<keyword evidence="5" id="KW-0804">Transcription</keyword>
<evidence type="ECO:0000259" key="7">
    <source>
        <dbReference type="PROSITE" id="PS50949"/>
    </source>
</evidence>
<dbReference type="InterPro" id="IPR004839">
    <property type="entry name" value="Aminotransferase_I/II_large"/>
</dbReference>
<dbReference type="CDD" id="cd00609">
    <property type="entry name" value="AAT_like"/>
    <property type="match status" value="1"/>
</dbReference>
<protein>
    <submittedName>
        <fullName evidence="8">Transcriptional regulator, GntR family</fullName>
    </submittedName>
</protein>
<dbReference type="Gene3D" id="1.10.10.10">
    <property type="entry name" value="Winged helix-like DNA-binding domain superfamily/Winged helix DNA-binding domain"/>
    <property type="match status" value="1"/>
</dbReference>
<dbReference type="AlphaFoldDB" id="A0A1H6DR71"/>
<evidence type="ECO:0000313" key="9">
    <source>
        <dbReference type="Proteomes" id="UP000236723"/>
    </source>
</evidence>
<dbReference type="InterPro" id="IPR015424">
    <property type="entry name" value="PyrdxlP-dep_Trfase"/>
</dbReference>
<feature type="domain" description="HTH gntR-type" evidence="7">
    <location>
        <begin position="20"/>
        <end position="88"/>
    </location>
</feature>
<evidence type="ECO:0000256" key="4">
    <source>
        <dbReference type="ARBA" id="ARBA00023125"/>
    </source>
</evidence>
<dbReference type="GO" id="GO:0003700">
    <property type="term" value="F:DNA-binding transcription factor activity"/>
    <property type="evidence" value="ECO:0007669"/>
    <property type="project" value="InterPro"/>
</dbReference>